<evidence type="ECO:0000313" key="2">
    <source>
        <dbReference type="Proteomes" id="UP000814140"/>
    </source>
</evidence>
<sequence length="96" mass="10095">MFQDLNLPAASSQSAHHTLQPHPGSWLFFSESPQGNRLCLAVIVSLAILSSNDCVLGFILTCRNCCSNCALSGSHHPVRTDCTVVVPVSVLGCAAA</sequence>
<gene>
    <name evidence="1" type="ORF">BV25DRAFT_1823028</name>
</gene>
<protein>
    <submittedName>
        <fullName evidence="1">Uncharacterized protein</fullName>
    </submittedName>
</protein>
<proteinExistence type="predicted"/>
<accession>A0ACB8T776</accession>
<evidence type="ECO:0000313" key="1">
    <source>
        <dbReference type="EMBL" id="KAI0064618.1"/>
    </source>
</evidence>
<name>A0ACB8T776_9AGAM</name>
<organism evidence="1 2">
    <name type="scientific">Artomyces pyxidatus</name>
    <dbReference type="NCBI Taxonomy" id="48021"/>
    <lineage>
        <taxon>Eukaryota</taxon>
        <taxon>Fungi</taxon>
        <taxon>Dikarya</taxon>
        <taxon>Basidiomycota</taxon>
        <taxon>Agaricomycotina</taxon>
        <taxon>Agaricomycetes</taxon>
        <taxon>Russulales</taxon>
        <taxon>Auriscalpiaceae</taxon>
        <taxon>Artomyces</taxon>
    </lineage>
</organism>
<dbReference type="EMBL" id="MU277198">
    <property type="protein sequence ID" value="KAI0064618.1"/>
    <property type="molecule type" value="Genomic_DNA"/>
</dbReference>
<keyword evidence="2" id="KW-1185">Reference proteome</keyword>
<reference evidence="1" key="1">
    <citation type="submission" date="2021-03" db="EMBL/GenBank/DDBJ databases">
        <authorList>
            <consortium name="DOE Joint Genome Institute"/>
            <person name="Ahrendt S."/>
            <person name="Looney B.P."/>
            <person name="Miyauchi S."/>
            <person name="Morin E."/>
            <person name="Drula E."/>
            <person name="Courty P.E."/>
            <person name="Chicoki N."/>
            <person name="Fauchery L."/>
            <person name="Kohler A."/>
            <person name="Kuo A."/>
            <person name="Labutti K."/>
            <person name="Pangilinan J."/>
            <person name="Lipzen A."/>
            <person name="Riley R."/>
            <person name="Andreopoulos W."/>
            <person name="He G."/>
            <person name="Johnson J."/>
            <person name="Barry K.W."/>
            <person name="Grigoriev I.V."/>
            <person name="Nagy L."/>
            <person name="Hibbett D."/>
            <person name="Henrissat B."/>
            <person name="Matheny P.B."/>
            <person name="Labbe J."/>
            <person name="Martin F."/>
        </authorList>
    </citation>
    <scope>NUCLEOTIDE SEQUENCE</scope>
    <source>
        <strain evidence="1">HHB10654</strain>
    </source>
</reference>
<reference evidence="1" key="2">
    <citation type="journal article" date="2022" name="New Phytol.">
        <title>Evolutionary transition to the ectomycorrhizal habit in the genomes of a hyperdiverse lineage of mushroom-forming fungi.</title>
        <authorList>
            <person name="Looney B."/>
            <person name="Miyauchi S."/>
            <person name="Morin E."/>
            <person name="Drula E."/>
            <person name="Courty P.E."/>
            <person name="Kohler A."/>
            <person name="Kuo A."/>
            <person name="LaButti K."/>
            <person name="Pangilinan J."/>
            <person name="Lipzen A."/>
            <person name="Riley R."/>
            <person name="Andreopoulos W."/>
            <person name="He G."/>
            <person name="Johnson J."/>
            <person name="Nolan M."/>
            <person name="Tritt A."/>
            <person name="Barry K.W."/>
            <person name="Grigoriev I.V."/>
            <person name="Nagy L.G."/>
            <person name="Hibbett D."/>
            <person name="Henrissat B."/>
            <person name="Matheny P.B."/>
            <person name="Labbe J."/>
            <person name="Martin F.M."/>
        </authorList>
    </citation>
    <scope>NUCLEOTIDE SEQUENCE</scope>
    <source>
        <strain evidence="1">HHB10654</strain>
    </source>
</reference>
<dbReference type="Proteomes" id="UP000814140">
    <property type="component" value="Unassembled WGS sequence"/>
</dbReference>
<comment type="caution">
    <text evidence="1">The sequence shown here is derived from an EMBL/GenBank/DDBJ whole genome shotgun (WGS) entry which is preliminary data.</text>
</comment>